<evidence type="ECO:0000259" key="2">
    <source>
        <dbReference type="Pfam" id="PF09832"/>
    </source>
</evidence>
<accession>A0ABW4EMC7</accession>
<dbReference type="InterPro" id="IPR018637">
    <property type="entry name" value="DUF2059"/>
</dbReference>
<evidence type="ECO:0000313" key="3">
    <source>
        <dbReference type="EMBL" id="MFD1510968.1"/>
    </source>
</evidence>
<proteinExistence type="predicted"/>
<keyword evidence="4" id="KW-1185">Reference proteome</keyword>
<organism evidence="3 4">
    <name type="scientific">Lacimonas salitolerans</name>
    <dbReference type="NCBI Taxonomy" id="1323750"/>
    <lineage>
        <taxon>Bacteria</taxon>
        <taxon>Pseudomonadati</taxon>
        <taxon>Pseudomonadota</taxon>
        <taxon>Alphaproteobacteria</taxon>
        <taxon>Rhodobacterales</taxon>
        <taxon>Paracoccaceae</taxon>
        <taxon>Lacimonas</taxon>
    </lineage>
</organism>
<feature type="chain" id="PRO_5046008131" evidence="1">
    <location>
        <begin position="29"/>
        <end position="279"/>
    </location>
</feature>
<dbReference type="Proteomes" id="UP001597186">
    <property type="component" value="Unassembled WGS sequence"/>
</dbReference>
<reference evidence="4" key="1">
    <citation type="journal article" date="2019" name="Int. J. Syst. Evol. Microbiol.">
        <title>The Global Catalogue of Microorganisms (GCM) 10K type strain sequencing project: providing services to taxonomists for standard genome sequencing and annotation.</title>
        <authorList>
            <consortium name="The Broad Institute Genomics Platform"/>
            <consortium name="The Broad Institute Genome Sequencing Center for Infectious Disease"/>
            <person name="Wu L."/>
            <person name="Ma J."/>
        </authorList>
    </citation>
    <scope>NUCLEOTIDE SEQUENCE [LARGE SCALE GENOMIC DNA]</scope>
    <source>
        <strain evidence="4">CGMCC 1.12477</strain>
    </source>
</reference>
<feature type="domain" description="DUF2059" evidence="2">
    <location>
        <begin position="83"/>
        <end position="140"/>
    </location>
</feature>
<sequence length="279" mass="30706">MTRPVFRTFPLLAAIVALCLAVAAPVRGAERDQVEAFLSTTGFDVALESIKLSAENAPMMLGREVSDFGTQWTRMADEVFATEAMHDTAVSILTETLDQEDLMHAVEFYASELGQRLVEVENASHMEADRGAKLESGQALFSGLVADGSPKVELFQRMDAAISSEDSSVRAVEEIQVRFLLAASAAGVVPPMDEDALRAVMADSRDDLRIELQANSMAGAAYTYRDFSYDDLLAYTEALEQPRMRRVYELLNAVQHEIMANRFEVLAARMADLAPQEDL</sequence>
<dbReference type="EMBL" id="JBHUDD010000150">
    <property type="protein sequence ID" value="MFD1510968.1"/>
    <property type="molecule type" value="Genomic_DNA"/>
</dbReference>
<evidence type="ECO:0000256" key="1">
    <source>
        <dbReference type="SAM" id="SignalP"/>
    </source>
</evidence>
<evidence type="ECO:0000313" key="4">
    <source>
        <dbReference type="Proteomes" id="UP001597186"/>
    </source>
</evidence>
<keyword evidence="1" id="KW-0732">Signal</keyword>
<dbReference type="RefSeq" id="WP_379917678.1">
    <property type="nucleotide sequence ID" value="NZ_JBHUDD010000150.1"/>
</dbReference>
<protein>
    <submittedName>
        <fullName evidence="3">DUF2059 domain-containing protein</fullName>
    </submittedName>
</protein>
<name>A0ABW4EMC7_9RHOB</name>
<feature type="signal peptide" evidence="1">
    <location>
        <begin position="1"/>
        <end position="28"/>
    </location>
</feature>
<dbReference type="Pfam" id="PF09832">
    <property type="entry name" value="DUF2059"/>
    <property type="match status" value="1"/>
</dbReference>
<comment type="caution">
    <text evidence="3">The sequence shown here is derived from an EMBL/GenBank/DDBJ whole genome shotgun (WGS) entry which is preliminary data.</text>
</comment>
<gene>
    <name evidence="3" type="ORF">ACFTOW_16415</name>
</gene>